<dbReference type="EMBL" id="HQ317390">
    <property type="protein sequence ID" value="AFK66659.1"/>
    <property type="molecule type" value="Genomic_DNA"/>
</dbReference>
<evidence type="ECO:0000313" key="2">
    <source>
        <dbReference type="Proteomes" id="UP000005266"/>
    </source>
</evidence>
<dbReference type="KEGG" id="vg:13165480"/>
<evidence type="ECO:0000313" key="1">
    <source>
        <dbReference type="EMBL" id="AFK66659.1"/>
    </source>
</evidence>
<sequence>MSLAVDLKMRMMLDEYLGKIGAEVSGGESNERTLDLSSIGIPQFTNSSIQIFGEHSLLTVSQRDGEKDWIEGALVKNPQTIITPSKCGMSHKKNMFVIFVKTSKGHGLYYNEAVSAIVEEYFPNNTHLSKNSDGTLLTVLKSYQQPTPYLNTDLGRFQNRIFVEVEIYYPNNKT</sequence>
<gene>
    <name evidence="1" type="ORF">COPG_00063</name>
</gene>
<dbReference type="GeneID" id="13165480"/>
<accession>I3UME4</accession>
<organism evidence="1 2">
    <name type="scientific">Colwellia phage 9A</name>
    <dbReference type="NCBI Taxonomy" id="765765"/>
    <lineage>
        <taxon>Viruses</taxon>
        <taxon>Duplodnaviria</taxon>
        <taxon>Heunggongvirae</taxon>
        <taxon>Uroviricota</taxon>
        <taxon>Caudoviricetes</taxon>
        <taxon>Franklinbayvirus</taxon>
        <taxon>Franklinbayvirus fv9A</taxon>
    </lineage>
</organism>
<reference evidence="1 2" key="1">
    <citation type="journal article" date="2013" name="Extremophiles">
        <title>Genomic analysis of cold-active Colwelliaphage 9A and psychrophilic phage-host interactions.</title>
        <authorList>
            <person name="Colangelo-Lillis J.R."/>
            <person name="Deming J.W."/>
        </authorList>
    </citation>
    <scope>NUCLEOTIDE SEQUENCE [LARGE SCALE GENOMIC DNA]</scope>
    <source>
        <strain evidence="1">9A</strain>
    </source>
</reference>
<name>I3UME4_9CAUD</name>
<protein>
    <submittedName>
        <fullName evidence="1">Uncharacterized protein</fullName>
    </submittedName>
</protein>
<dbReference type="RefSeq" id="YP_006489249.1">
    <property type="nucleotide sequence ID" value="NC_018088.1"/>
</dbReference>
<proteinExistence type="predicted"/>
<dbReference type="Proteomes" id="UP000005266">
    <property type="component" value="Segment"/>
</dbReference>
<keyword evidence="2" id="KW-1185">Reference proteome</keyword>